<proteinExistence type="predicted"/>
<evidence type="ECO:0000259" key="1">
    <source>
        <dbReference type="Pfam" id="PF04233"/>
    </source>
</evidence>
<organism evidence="2 3">
    <name type="scientific">Flavobacterium columnare</name>
    <dbReference type="NCBI Taxonomy" id="996"/>
    <lineage>
        <taxon>Bacteria</taxon>
        <taxon>Pseudomonadati</taxon>
        <taxon>Bacteroidota</taxon>
        <taxon>Flavobacteriia</taxon>
        <taxon>Flavobacteriales</taxon>
        <taxon>Flavobacteriaceae</taxon>
        <taxon>Flavobacterium</taxon>
    </lineage>
</organism>
<feature type="domain" description="Phage head morphogenesis" evidence="1">
    <location>
        <begin position="101"/>
        <end position="188"/>
    </location>
</feature>
<name>A0AAJ3ZJH4_9FLAO</name>
<reference evidence="2 3" key="2">
    <citation type="submission" date="2019-05" db="EMBL/GenBank/DDBJ databases">
        <authorList>
            <person name="Ravantti J.J."/>
        </authorList>
    </citation>
    <scope>NUCLEOTIDE SEQUENCE [LARGE SCALE GENOMIC DNA]</scope>
    <source>
        <strain evidence="2 3">B185</strain>
    </source>
</reference>
<accession>A0AAJ3ZJH4</accession>
<evidence type="ECO:0000313" key="3">
    <source>
        <dbReference type="Proteomes" id="UP000304840"/>
    </source>
</evidence>
<dbReference type="AlphaFoldDB" id="A0AAJ3ZJH4"/>
<gene>
    <name evidence="2" type="ORF">UN65_02845</name>
</gene>
<reference evidence="3" key="1">
    <citation type="submission" date="2016-03" db="EMBL/GenBank/DDBJ databases">
        <title>Flavobacterium columnare strain B185, complete genome.</title>
        <authorList>
            <person name="Sundberg L.-R."/>
            <person name="Papponen P."/>
            <person name="Laanto E."/>
        </authorList>
    </citation>
    <scope>NUCLEOTIDE SEQUENCE [LARGE SCALE GENOMIC DNA]</scope>
    <source>
        <strain evidence="3">B185</strain>
    </source>
</reference>
<evidence type="ECO:0000313" key="2">
    <source>
        <dbReference type="EMBL" id="QCV57104.1"/>
    </source>
</evidence>
<sequence>MSIGNEFKNLLKTAEKAFKKLHKNKGYKPSDLKTTKEYQNLLDATNAIFDKAVTDNVVDGKLLQNLQNDIFYFSALKTHAQLFEASRLLLNSDGKIKPFAEYFKDVKKINEAYNRQYLEAEYQFAVASSQMANKWSSFSDDYNLQYRTAGDKRVRDSHDKLRDTTLPKNDTFWDSFYPPNGWHCRCTAVEVLPEDYKVSDSKKAIAQGELATSQIGKDGKNKLEIFRFNPGKQKIVFPPSHPYSKVAGAKTVINEVKK</sequence>
<protein>
    <recommendedName>
        <fullName evidence="1">Phage head morphogenesis domain-containing protein</fullName>
    </recommendedName>
</protein>
<dbReference type="Pfam" id="PF04233">
    <property type="entry name" value="Phage_Mu_F"/>
    <property type="match status" value="1"/>
</dbReference>
<dbReference type="EMBL" id="CP010992">
    <property type="protein sequence ID" value="QCV57104.1"/>
    <property type="molecule type" value="Genomic_DNA"/>
</dbReference>
<dbReference type="Proteomes" id="UP000304840">
    <property type="component" value="Chromosome"/>
</dbReference>
<dbReference type="NCBIfam" id="TIGR01641">
    <property type="entry name" value="phageSPP1_gp7"/>
    <property type="match status" value="1"/>
</dbReference>
<dbReference type="InterPro" id="IPR006528">
    <property type="entry name" value="Phage_head_morphogenesis_dom"/>
</dbReference>